<organism evidence="2 3">
    <name type="scientific">Ensifer oleiphilus</name>
    <dbReference type="NCBI Taxonomy" id="2742698"/>
    <lineage>
        <taxon>Bacteria</taxon>
        <taxon>Pseudomonadati</taxon>
        <taxon>Pseudomonadota</taxon>
        <taxon>Alphaproteobacteria</taxon>
        <taxon>Hyphomicrobiales</taxon>
        <taxon>Rhizobiaceae</taxon>
        <taxon>Sinorhizobium/Ensifer group</taxon>
        <taxon>Ensifer</taxon>
    </lineage>
</organism>
<keyword evidence="3" id="KW-1185">Reference proteome</keyword>
<dbReference type="Proteomes" id="UP000520198">
    <property type="component" value="Unassembled WGS sequence"/>
</dbReference>
<proteinExistence type="predicted"/>
<reference evidence="2 3" key="1">
    <citation type="submission" date="2020-06" db="EMBL/GenBank/DDBJ databases">
        <authorList>
            <person name="Grouzdev D.S."/>
        </authorList>
    </citation>
    <scope>NUCLEOTIDE SEQUENCE [LARGE SCALE GENOMIC DNA]</scope>
    <source>
        <strain evidence="2 3">HO-A22</strain>
    </source>
</reference>
<accession>A0A7Y6Q6V6</accession>
<dbReference type="RefSeq" id="WP_176353297.1">
    <property type="nucleotide sequence ID" value="NZ_JABWDU010000003.1"/>
</dbReference>
<evidence type="ECO:0000313" key="2">
    <source>
        <dbReference type="EMBL" id="NVD40076.1"/>
    </source>
</evidence>
<dbReference type="AlphaFoldDB" id="A0A7Y6Q6V6"/>
<dbReference type="EMBL" id="JABWDU010000003">
    <property type="protein sequence ID" value="NVD40076.1"/>
    <property type="molecule type" value="Genomic_DNA"/>
</dbReference>
<comment type="caution">
    <text evidence="2">The sequence shown here is derived from an EMBL/GenBank/DDBJ whole genome shotgun (WGS) entry which is preliminary data.</text>
</comment>
<feature type="region of interest" description="Disordered" evidence="1">
    <location>
        <begin position="40"/>
        <end position="61"/>
    </location>
</feature>
<evidence type="ECO:0000256" key="1">
    <source>
        <dbReference type="SAM" id="MobiDB-lite"/>
    </source>
</evidence>
<protein>
    <submittedName>
        <fullName evidence="2">Uncharacterized protein</fullName>
    </submittedName>
</protein>
<name>A0A7Y6Q6V6_9HYPH</name>
<sequence length="61" mass="6595">MQIIAFTTKPFAENDATVRTSINNGGRRCFLRALDKTAKAAADPFRQASSKAAGDGRDDIH</sequence>
<evidence type="ECO:0000313" key="3">
    <source>
        <dbReference type="Proteomes" id="UP000520198"/>
    </source>
</evidence>
<gene>
    <name evidence="2" type="ORF">HT585_14510</name>
</gene>